<reference evidence="5" key="2">
    <citation type="journal article" date="2019" name="Int. J. Syst. Evol. Microbiol.">
        <title>The Global Catalogue of Microorganisms (GCM) 10K type strain sequencing project: providing services to taxonomists for standard genome sequencing and annotation.</title>
        <authorList>
            <consortium name="The Broad Institute Genomics Platform"/>
            <consortium name="The Broad Institute Genome Sequencing Center for Infectious Disease"/>
            <person name="Wu L."/>
            <person name="Ma J."/>
        </authorList>
    </citation>
    <scope>NUCLEOTIDE SEQUENCE [LARGE SCALE GENOMIC DNA]</scope>
    <source>
        <strain evidence="5">JCM 4816</strain>
    </source>
</reference>
<reference evidence="3" key="1">
    <citation type="journal article" date="2014" name="Int. J. Syst. Evol. Microbiol.">
        <title>Complete genome of a new Firmicutes species belonging to the dominant human colonic microbiota ('Ruminococcus bicirculans') reveals two chromosomes and a selective capacity to utilize plant glucans.</title>
        <authorList>
            <consortium name="NISC Comparative Sequencing Program"/>
            <person name="Wegmann U."/>
            <person name="Louis P."/>
            <person name="Goesmann A."/>
            <person name="Henrissat B."/>
            <person name="Duncan S.H."/>
            <person name="Flint H.J."/>
        </authorList>
    </citation>
    <scope>NUCLEOTIDE SEQUENCE</scope>
    <source>
        <strain evidence="3">JCM 4816</strain>
    </source>
</reference>
<reference evidence="3" key="3">
    <citation type="submission" date="2023-12" db="EMBL/GenBank/DDBJ databases">
        <authorList>
            <person name="Sun Q."/>
            <person name="Inoue M."/>
        </authorList>
    </citation>
    <scope>NUCLEOTIDE SEQUENCE</scope>
    <source>
        <strain evidence="3">JCM 4816</strain>
    </source>
</reference>
<dbReference type="EMBL" id="BAAAXF010000016">
    <property type="protein sequence ID" value="GAA3494505.1"/>
    <property type="molecule type" value="Genomic_DNA"/>
</dbReference>
<feature type="compositionally biased region" description="Low complexity" evidence="1">
    <location>
        <begin position="44"/>
        <end position="57"/>
    </location>
</feature>
<dbReference type="RefSeq" id="WP_093767896.1">
    <property type="nucleotide sequence ID" value="NZ_BAAAXF010000016.1"/>
</dbReference>
<evidence type="ECO:0008006" key="6">
    <source>
        <dbReference type="Google" id="ProtNLM"/>
    </source>
</evidence>
<comment type="caution">
    <text evidence="3">The sequence shown here is derived from an EMBL/GenBank/DDBJ whole genome shotgun (WGS) entry which is preliminary data.</text>
</comment>
<keyword evidence="2" id="KW-0812">Transmembrane</keyword>
<proteinExistence type="predicted"/>
<keyword evidence="5" id="KW-1185">Reference proteome</keyword>
<evidence type="ECO:0000313" key="5">
    <source>
        <dbReference type="Proteomes" id="UP001501455"/>
    </source>
</evidence>
<keyword evidence="2" id="KW-0472">Membrane</keyword>
<keyword evidence="2" id="KW-1133">Transmembrane helix</keyword>
<gene>
    <name evidence="3" type="ORF">GCM10019016_016050</name>
    <name evidence="4" type="ORF">GCM10019016_029220</name>
</gene>
<evidence type="ECO:0000256" key="2">
    <source>
        <dbReference type="SAM" id="Phobius"/>
    </source>
</evidence>
<evidence type="ECO:0000313" key="4">
    <source>
        <dbReference type="EMBL" id="GAA3495821.1"/>
    </source>
</evidence>
<feature type="region of interest" description="Disordered" evidence="1">
    <location>
        <begin position="41"/>
        <end position="87"/>
    </location>
</feature>
<name>A0ABP6TI39_9ACTN</name>
<feature type="compositionally biased region" description="Basic and acidic residues" evidence="1">
    <location>
        <begin position="60"/>
        <end position="69"/>
    </location>
</feature>
<evidence type="ECO:0000313" key="3">
    <source>
        <dbReference type="EMBL" id="GAA3494505.1"/>
    </source>
</evidence>
<protein>
    <recommendedName>
        <fullName evidence="6">Secreted protein</fullName>
    </recommendedName>
</protein>
<feature type="transmembrane region" description="Helical" evidence="2">
    <location>
        <begin position="20"/>
        <end position="37"/>
    </location>
</feature>
<accession>A0ABP6TI39</accession>
<dbReference type="GeneID" id="97385073"/>
<dbReference type="Proteomes" id="UP001501455">
    <property type="component" value="Unassembled WGS sequence"/>
</dbReference>
<sequence length="222" mass="22410">MAYNNTTGRPPGRVAARLRALLVPLIVLGAIVGYNVYKNDDDSSSASSPLPSSSSSSTAPDEKSGEWKAGDCGGPDPEGSGDSYQAFDCDDPGATFKALEIMDAAILPDSIQCPAGTDIIIQVSLSFGGSESGGIPNSTVCGRNLSGDHPGDAGAGGGQLVKGDCIDAGAQEIACAQAGSADYKVLDLTKTEAECPSGTTDPLKLTLAIGRPYDYICATAAA</sequence>
<dbReference type="EMBL" id="BAAAXF010000021">
    <property type="protein sequence ID" value="GAA3495821.1"/>
    <property type="molecule type" value="Genomic_DNA"/>
</dbReference>
<evidence type="ECO:0000256" key="1">
    <source>
        <dbReference type="SAM" id="MobiDB-lite"/>
    </source>
</evidence>
<organism evidence="3 5">
    <name type="scientific">Streptomyces prasinosporus</name>
    <dbReference type="NCBI Taxonomy" id="68256"/>
    <lineage>
        <taxon>Bacteria</taxon>
        <taxon>Bacillati</taxon>
        <taxon>Actinomycetota</taxon>
        <taxon>Actinomycetes</taxon>
        <taxon>Kitasatosporales</taxon>
        <taxon>Streptomycetaceae</taxon>
        <taxon>Streptomyces</taxon>
        <taxon>Streptomyces albogriseolus group</taxon>
    </lineage>
</organism>